<sequence length="76" mass="8372">MTRHGFVFDARRSPDGQWTWGRKRTPTAIMVAQRLLPKLDALMIPTSSVANPDCLAARRCRFALTGDATALDEVAA</sequence>
<dbReference type="AlphaFoldDB" id="A0A108F2T2"/>
<protein>
    <submittedName>
        <fullName evidence="1">Uncharacterized protein</fullName>
    </submittedName>
</protein>
<dbReference type="Proteomes" id="UP000068016">
    <property type="component" value="Unassembled WGS sequence"/>
</dbReference>
<dbReference type="EMBL" id="LPLZ01000017">
    <property type="protein sequence ID" value="KWN22031.1"/>
    <property type="molecule type" value="Genomic_DNA"/>
</dbReference>
<evidence type="ECO:0000313" key="2">
    <source>
        <dbReference type="Proteomes" id="UP000068016"/>
    </source>
</evidence>
<name>A0A108F2T2_9BURK</name>
<gene>
    <name evidence="1" type="ORF">WT83_05000</name>
</gene>
<accession>A0A108F2T2</accession>
<reference evidence="1 2" key="1">
    <citation type="submission" date="2015-11" db="EMBL/GenBank/DDBJ databases">
        <title>Expanding the genomic diversity of Burkholderia species for the development of highly accurate diagnostics.</title>
        <authorList>
            <person name="Sahl J."/>
            <person name="Keim P."/>
            <person name="Wagner D."/>
        </authorList>
    </citation>
    <scope>NUCLEOTIDE SEQUENCE [LARGE SCALE GENOMIC DNA]</scope>
    <source>
        <strain evidence="1 2">MSMB793WGS</strain>
    </source>
</reference>
<proteinExistence type="predicted"/>
<comment type="caution">
    <text evidence="1">The sequence shown here is derived from an EMBL/GenBank/DDBJ whole genome shotgun (WGS) entry which is preliminary data.</text>
</comment>
<organism evidence="1 2">
    <name type="scientific">Burkholderia territorii</name>
    <dbReference type="NCBI Taxonomy" id="1503055"/>
    <lineage>
        <taxon>Bacteria</taxon>
        <taxon>Pseudomonadati</taxon>
        <taxon>Pseudomonadota</taxon>
        <taxon>Betaproteobacteria</taxon>
        <taxon>Burkholderiales</taxon>
        <taxon>Burkholderiaceae</taxon>
        <taxon>Burkholderia</taxon>
        <taxon>Burkholderia cepacia complex</taxon>
    </lineage>
</organism>
<evidence type="ECO:0000313" key="1">
    <source>
        <dbReference type="EMBL" id="KWN22031.1"/>
    </source>
</evidence>